<evidence type="ECO:0000313" key="2">
    <source>
        <dbReference type="EnsemblPlants" id="cds.novel_model_2738_5bd9a17a"/>
    </source>
</evidence>
<dbReference type="Proteomes" id="UP000596661">
    <property type="component" value="Chromosome 3"/>
</dbReference>
<proteinExistence type="predicted"/>
<feature type="region of interest" description="Disordered" evidence="1">
    <location>
        <begin position="17"/>
        <end position="53"/>
    </location>
</feature>
<dbReference type="EnsemblPlants" id="novel_model_2738_5bd9a17a">
    <property type="protein sequence ID" value="cds.novel_model_2738_5bd9a17a"/>
    <property type="gene ID" value="novel_gene_1473_5bd9a17a"/>
</dbReference>
<reference evidence="2" key="1">
    <citation type="submission" date="2018-11" db="EMBL/GenBank/DDBJ databases">
        <authorList>
            <person name="Grassa J C."/>
        </authorList>
    </citation>
    <scope>NUCLEOTIDE SEQUENCE [LARGE SCALE GENOMIC DNA]</scope>
</reference>
<accession>A0A803QXY4</accession>
<evidence type="ECO:0000313" key="3">
    <source>
        <dbReference type="Proteomes" id="UP000596661"/>
    </source>
</evidence>
<organism evidence="2 3">
    <name type="scientific">Cannabis sativa</name>
    <name type="common">Hemp</name>
    <name type="synonym">Marijuana</name>
    <dbReference type="NCBI Taxonomy" id="3483"/>
    <lineage>
        <taxon>Eukaryota</taxon>
        <taxon>Viridiplantae</taxon>
        <taxon>Streptophyta</taxon>
        <taxon>Embryophyta</taxon>
        <taxon>Tracheophyta</taxon>
        <taxon>Spermatophyta</taxon>
        <taxon>Magnoliopsida</taxon>
        <taxon>eudicotyledons</taxon>
        <taxon>Gunneridae</taxon>
        <taxon>Pentapetalae</taxon>
        <taxon>rosids</taxon>
        <taxon>fabids</taxon>
        <taxon>Rosales</taxon>
        <taxon>Cannabaceae</taxon>
        <taxon>Cannabis</taxon>
    </lineage>
</organism>
<dbReference type="EMBL" id="UZAU01000249">
    <property type="status" value="NOT_ANNOTATED_CDS"/>
    <property type="molecule type" value="Genomic_DNA"/>
</dbReference>
<reference evidence="2" key="2">
    <citation type="submission" date="2021-03" db="UniProtKB">
        <authorList>
            <consortium name="EnsemblPlants"/>
        </authorList>
    </citation>
    <scope>IDENTIFICATION</scope>
</reference>
<evidence type="ECO:0000256" key="1">
    <source>
        <dbReference type="SAM" id="MobiDB-lite"/>
    </source>
</evidence>
<dbReference type="AlphaFoldDB" id="A0A803QXY4"/>
<protein>
    <submittedName>
        <fullName evidence="2">Uncharacterized protein</fullName>
    </submittedName>
</protein>
<dbReference type="Gramene" id="novel_model_2738_5bd9a17a">
    <property type="protein sequence ID" value="cds.novel_model_2738_5bd9a17a"/>
    <property type="gene ID" value="novel_gene_1473_5bd9a17a"/>
</dbReference>
<name>A0A803QXY4_CANSA</name>
<sequence length="83" mass="9283">MEYYSVYSMLMRSNKRIYKESENSSSSSTSSVQRYNNNNSSANHEKGSSNDDEAIDAIDAKAASYILGVQQRFKVERVMGAAN</sequence>
<keyword evidence="3" id="KW-1185">Reference proteome</keyword>
<feature type="compositionally biased region" description="Polar residues" evidence="1">
    <location>
        <begin position="32"/>
        <end position="42"/>
    </location>
</feature>